<keyword evidence="9" id="KW-1185">Reference proteome</keyword>
<dbReference type="Proteomes" id="UP000516437">
    <property type="component" value="Chromosome 3"/>
</dbReference>
<feature type="transmembrane region" description="Helical" evidence="6">
    <location>
        <begin position="330"/>
        <end position="348"/>
    </location>
</feature>
<feature type="domain" description="EamA" evidence="7">
    <location>
        <begin position="379"/>
        <end position="517"/>
    </location>
</feature>
<dbReference type="InterPro" id="IPR000620">
    <property type="entry name" value="EamA_dom"/>
</dbReference>
<evidence type="ECO:0000313" key="9">
    <source>
        <dbReference type="Proteomes" id="UP000516437"/>
    </source>
</evidence>
<feature type="transmembrane region" description="Helical" evidence="6">
    <location>
        <begin position="187"/>
        <end position="205"/>
    </location>
</feature>
<feature type="domain" description="EamA" evidence="7">
    <location>
        <begin position="220"/>
        <end position="346"/>
    </location>
</feature>
<comment type="subcellular location">
    <subcellularLocation>
        <location evidence="1">Membrane</location>
        <topology evidence="1">Multi-pass membrane protein</topology>
    </subcellularLocation>
</comment>
<comment type="similarity">
    <text evidence="2">Belongs to the drug/metabolite transporter (DMT) superfamily. Plant drug/metabolite exporter (P-DME) (TC 2.A.7.4) family.</text>
</comment>
<dbReference type="SUPFAM" id="SSF103481">
    <property type="entry name" value="Multidrug resistance efflux transporter EmrE"/>
    <property type="match status" value="3"/>
</dbReference>
<dbReference type="Pfam" id="PF00892">
    <property type="entry name" value="EamA"/>
    <property type="match status" value="3"/>
</dbReference>
<feature type="transmembrane region" description="Helical" evidence="6">
    <location>
        <begin position="449"/>
        <end position="467"/>
    </location>
</feature>
<evidence type="ECO:0000256" key="3">
    <source>
        <dbReference type="ARBA" id="ARBA00022692"/>
    </source>
</evidence>
<sequence length="558" mass="60915">MSMESISGLFYRVKLFVVVILLQFGYAGMAIIAKFALNMGMSHYVLVAYRMAFATSIIAPFAIFIERDSRPRMTFSIFLKASLLSLFDPVLDQNLFYIGMMHTNASFATALYNIVPALAFVMAWICRLEQVNVRRLHCQAKILGSIVAVGGAILMSLLKGQDLNLPWTKGANHHDQSASAAAPKQDLIKGSLLIVAGILQVSIQLCKAPSRLYILCKGMAIIAKFALNMGMSHYVLVAYRMAFATSIIAPFAIFIERDSRPRMTFSIFLKASLLSLFDPVLDQNLFYIGMMHTNASFATALYNIVPALAFVMAWICRLEQVNVRRLHCQAKILGSIVAVGGAILMSLLKGQDLNLPWTKGANHHDQSASAAAPKQDLIKGSLLIVASCFCWSCFIILQVFTLRSYPAKLSLTALICFLGMIECAILALACESGKAAAWSIHMDAKLLASVYGGILSGASYYIMGVVVPERGPVFFSAFSPLATIIVAILGSLIFAEEMYLGRIVGAVIIVMGLYLVLWGKSRDQPASLPDSDIRAPSGQQMGTFTNSLRTSNQMNLSN</sequence>
<feature type="transmembrane region" description="Helical" evidence="6">
    <location>
        <begin position="300"/>
        <end position="318"/>
    </location>
</feature>
<dbReference type="GO" id="GO:0022857">
    <property type="term" value="F:transmembrane transporter activity"/>
    <property type="evidence" value="ECO:0007669"/>
    <property type="project" value="InterPro"/>
</dbReference>
<dbReference type="PANTHER" id="PTHR31218">
    <property type="entry name" value="WAT1-RELATED PROTEIN"/>
    <property type="match status" value="1"/>
</dbReference>
<keyword evidence="4 6" id="KW-1133">Transmembrane helix</keyword>
<feature type="transmembrane region" description="Helical" evidence="6">
    <location>
        <begin position="140"/>
        <end position="158"/>
    </location>
</feature>
<feature type="transmembrane region" description="Helical" evidence="6">
    <location>
        <begin position="499"/>
        <end position="518"/>
    </location>
</feature>
<evidence type="ECO:0000259" key="7">
    <source>
        <dbReference type="Pfam" id="PF00892"/>
    </source>
</evidence>
<dbReference type="AlphaFoldDB" id="A0A6A1VY98"/>
<name>A0A6A1VY98_9ROSI</name>
<feature type="domain" description="EamA" evidence="7">
    <location>
        <begin position="18"/>
        <end position="156"/>
    </location>
</feature>
<feature type="transmembrane region" description="Helical" evidence="6">
    <location>
        <begin position="110"/>
        <end position="128"/>
    </location>
</feature>
<evidence type="ECO:0000256" key="2">
    <source>
        <dbReference type="ARBA" id="ARBA00007635"/>
    </source>
</evidence>
<evidence type="ECO:0000313" key="8">
    <source>
        <dbReference type="EMBL" id="KAB1217922.1"/>
    </source>
</evidence>
<feature type="transmembrane region" description="Helical" evidence="6">
    <location>
        <begin position="237"/>
        <end position="255"/>
    </location>
</feature>
<protein>
    <recommendedName>
        <fullName evidence="7">EamA domain-containing protein</fullName>
    </recommendedName>
</protein>
<reference evidence="8 9" key="1">
    <citation type="journal article" date="2019" name="Plant Biotechnol. J.">
        <title>The red bayberry genome and genetic basis of sex determination.</title>
        <authorList>
            <person name="Jia H.M."/>
            <person name="Jia H.J."/>
            <person name="Cai Q.L."/>
            <person name="Wang Y."/>
            <person name="Zhao H.B."/>
            <person name="Yang W.F."/>
            <person name="Wang G.Y."/>
            <person name="Li Y.H."/>
            <person name="Zhan D.L."/>
            <person name="Shen Y.T."/>
            <person name="Niu Q.F."/>
            <person name="Chang L."/>
            <person name="Qiu J."/>
            <person name="Zhao L."/>
            <person name="Xie H.B."/>
            <person name="Fu W.Y."/>
            <person name="Jin J."/>
            <person name="Li X.W."/>
            <person name="Jiao Y."/>
            <person name="Zhou C.C."/>
            <person name="Tu T."/>
            <person name="Chai C.Y."/>
            <person name="Gao J.L."/>
            <person name="Fan L.J."/>
            <person name="van de Weg E."/>
            <person name="Wang J.Y."/>
            <person name="Gao Z.S."/>
        </authorList>
    </citation>
    <scope>NUCLEOTIDE SEQUENCE [LARGE SCALE GENOMIC DNA]</scope>
    <source>
        <tissue evidence="8">Leaves</tissue>
    </source>
</reference>
<feature type="transmembrane region" description="Helical" evidence="6">
    <location>
        <begin position="12"/>
        <end position="37"/>
    </location>
</feature>
<gene>
    <name evidence="8" type="ORF">CJ030_MR3G014668</name>
</gene>
<feature type="transmembrane region" description="Helical" evidence="6">
    <location>
        <begin position="409"/>
        <end position="429"/>
    </location>
</feature>
<comment type="caution">
    <text evidence="8">The sequence shown here is derived from an EMBL/GenBank/DDBJ whole genome shotgun (WGS) entry which is preliminary data.</text>
</comment>
<accession>A0A6A1VY98</accession>
<dbReference type="OrthoDB" id="1728340at2759"/>
<dbReference type="GO" id="GO:0016020">
    <property type="term" value="C:membrane"/>
    <property type="evidence" value="ECO:0007669"/>
    <property type="project" value="UniProtKB-SubCell"/>
</dbReference>
<evidence type="ECO:0000256" key="1">
    <source>
        <dbReference type="ARBA" id="ARBA00004141"/>
    </source>
</evidence>
<feature type="transmembrane region" description="Helical" evidence="6">
    <location>
        <begin position="43"/>
        <end position="65"/>
    </location>
</feature>
<keyword evidence="3 6" id="KW-0812">Transmembrane</keyword>
<dbReference type="InterPro" id="IPR030184">
    <property type="entry name" value="WAT1-related"/>
</dbReference>
<feature type="transmembrane region" description="Helical" evidence="6">
    <location>
        <begin position="474"/>
        <end position="493"/>
    </location>
</feature>
<keyword evidence="5 6" id="KW-0472">Membrane</keyword>
<feature type="transmembrane region" description="Helical" evidence="6">
    <location>
        <begin position="382"/>
        <end position="402"/>
    </location>
</feature>
<organism evidence="8 9">
    <name type="scientific">Morella rubra</name>
    <name type="common">Chinese bayberry</name>
    <dbReference type="NCBI Taxonomy" id="262757"/>
    <lineage>
        <taxon>Eukaryota</taxon>
        <taxon>Viridiplantae</taxon>
        <taxon>Streptophyta</taxon>
        <taxon>Embryophyta</taxon>
        <taxon>Tracheophyta</taxon>
        <taxon>Spermatophyta</taxon>
        <taxon>Magnoliopsida</taxon>
        <taxon>eudicotyledons</taxon>
        <taxon>Gunneridae</taxon>
        <taxon>Pentapetalae</taxon>
        <taxon>rosids</taxon>
        <taxon>fabids</taxon>
        <taxon>Fagales</taxon>
        <taxon>Myricaceae</taxon>
        <taxon>Morella</taxon>
    </lineage>
</organism>
<evidence type="ECO:0000256" key="6">
    <source>
        <dbReference type="SAM" id="Phobius"/>
    </source>
</evidence>
<evidence type="ECO:0000256" key="4">
    <source>
        <dbReference type="ARBA" id="ARBA00022989"/>
    </source>
</evidence>
<evidence type="ECO:0000256" key="5">
    <source>
        <dbReference type="ARBA" id="ARBA00023136"/>
    </source>
</evidence>
<proteinExistence type="inferred from homology"/>
<dbReference type="InterPro" id="IPR037185">
    <property type="entry name" value="EmrE-like"/>
</dbReference>
<dbReference type="EMBL" id="RXIC02000021">
    <property type="protein sequence ID" value="KAB1217922.1"/>
    <property type="molecule type" value="Genomic_DNA"/>
</dbReference>